<dbReference type="InterPro" id="IPR026841">
    <property type="entry name" value="Aur1/Ipt1"/>
</dbReference>
<evidence type="ECO:0000256" key="1">
    <source>
        <dbReference type="ARBA" id="ARBA00004141"/>
    </source>
</evidence>
<evidence type="ECO:0000313" key="7">
    <source>
        <dbReference type="EMBL" id="NVD45664.1"/>
    </source>
</evidence>
<dbReference type="Gene3D" id="1.20.144.10">
    <property type="entry name" value="Phosphatidic acid phosphatase type 2/haloperoxidase"/>
    <property type="match status" value="1"/>
</dbReference>
<dbReference type="GO" id="GO:0016020">
    <property type="term" value="C:membrane"/>
    <property type="evidence" value="ECO:0007669"/>
    <property type="project" value="UniProtKB-SubCell"/>
</dbReference>
<accession>A0A850H138</accession>
<feature type="domain" description="Inositolphosphotransferase Aur1/Ipt1" evidence="6">
    <location>
        <begin position="137"/>
        <end position="298"/>
    </location>
</feature>
<dbReference type="Proteomes" id="UP000561438">
    <property type="component" value="Unassembled WGS sequence"/>
</dbReference>
<feature type="transmembrane region" description="Helical" evidence="5">
    <location>
        <begin position="166"/>
        <end position="184"/>
    </location>
</feature>
<dbReference type="InterPro" id="IPR052185">
    <property type="entry name" value="IPC_Synthase-Related"/>
</dbReference>
<protein>
    <submittedName>
        <fullName evidence="7">Phosphatase PAP2 family protein</fullName>
    </submittedName>
</protein>
<dbReference type="PANTHER" id="PTHR31310">
    <property type="match status" value="1"/>
</dbReference>
<feature type="transmembrane region" description="Helical" evidence="5">
    <location>
        <begin position="139"/>
        <end position="157"/>
    </location>
</feature>
<evidence type="ECO:0000313" key="8">
    <source>
        <dbReference type="Proteomes" id="UP000561438"/>
    </source>
</evidence>
<evidence type="ECO:0000256" key="3">
    <source>
        <dbReference type="ARBA" id="ARBA00022989"/>
    </source>
</evidence>
<evidence type="ECO:0000259" key="6">
    <source>
        <dbReference type="Pfam" id="PF14378"/>
    </source>
</evidence>
<keyword evidence="4 5" id="KW-0472">Membrane</keyword>
<feature type="transmembrane region" description="Helical" evidence="5">
    <location>
        <begin position="257"/>
        <end position="275"/>
    </location>
</feature>
<keyword evidence="2 5" id="KW-0812">Transmembrane</keyword>
<keyword evidence="3 5" id="KW-1133">Transmembrane helix</keyword>
<comment type="caution">
    <text evidence="7">The sequence shown here is derived from an EMBL/GenBank/DDBJ whole genome shotgun (WGS) entry which is preliminary data.</text>
</comment>
<dbReference type="RefSeq" id="WP_176267967.1">
    <property type="nucleotide sequence ID" value="NZ_JABWGV010000004.1"/>
</dbReference>
<evidence type="ECO:0000256" key="2">
    <source>
        <dbReference type="ARBA" id="ARBA00022692"/>
    </source>
</evidence>
<dbReference type="PANTHER" id="PTHR31310:SF7">
    <property type="entry name" value="PA-PHOSPHATASE RELATED-FAMILY PROTEIN DDB_G0268928"/>
    <property type="match status" value="1"/>
</dbReference>
<sequence>MYERLKTTFPVEIVIAASFLFVTLCIGLVFGLPFNFPNSQHASFVGVHYLYPLAAIAIWAVYVFFARREHLSGVFLAALPSYAVVLVCHFNLKLWTQHLNPVLWDDALWASDQVLRPTVDLFTYVRVALDPLVSLENNFYMLGFIAMFYLVFFYVWLKHPQEFRRLMLSIIILHILGSIGYLTMPALGPFLYETGVEPFAAAAQEGMLASYRANAEGGAAWLADQGGQQLTVGLAAMPSLHTGASFLFLLFCARKSAAMTAILLPLFCFIAVDAVANRWHYFLDLPVGMGCAALALYLARRLAPQRSAELATNEPADMLPVPQQA</sequence>
<feature type="transmembrane region" description="Helical" evidence="5">
    <location>
        <begin position="12"/>
        <end position="36"/>
    </location>
</feature>
<organism evidence="7 8">
    <name type="scientific">Qipengyuania atrilutea</name>
    <dbReference type="NCBI Taxonomy" id="2744473"/>
    <lineage>
        <taxon>Bacteria</taxon>
        <taxon>Pseudomonadati</taxon>
        <taxon>Pseudomonadota</taxon>
        <taxon>Alphaproteobacteria</taxon>
        <taxon>Sphingomonadales</taxon>
        <taxon>Erythrobacteraceae</taxon>
        <taxon>Qipengyuania</taxon>
    </lineage>
</organism>
<evidence type="ECO:0000256" key="4">
    <source>
        <dbReference type="ARBA" id="ARBA00023136"/>
    </source>
</evidence>
<feature type="transmembrane region" description="Helical" evidence="5">
    <location>
        <begin position="281"/>
        <end position="299"/>
    </location>
</feature>
<comment type="subcellular location">
    <subcellularLocation>
        <location evidence="1">Membrane</location>
        <topology evidence="1">Multi-pass membrane protein</topology>
    </subcellularLocation>
</comment>
<proteinExistence type="predicted"/>
<keyword evidence="8" id="KW-1185">Reference proteome</keyword>
<dbReference type="Pfam" id="PF14378">
    <property type="entry name" value="PAP2_3"/>
    <property type="match status" value="1"/>
</dbReference>
<feature type="transmembrane region" description="Helical" evidence="5">
    <location>
        <begin position="73"/>
        <end position="92"/>
    </location>
</feature>
<evidence type="ECO:0000256" key="5">
    <source>
        <dbReference type="SAM" id="Phobius"/>
    </source>
</evidence>
<reference evidence="7 8" key="1">
    <citation type="submission" date="2020-06" db="EMBL/GenBank/DDBJ databases">
        <title>Altererythrobacter sp. HHU K3-1.</title>
        <authorList>
            <person name="Zhang D."/>
            <person name="Xue H."/>
        </authorList>
    </citation>
    <scope>NUCLEOTIDE SEQUENCE [LARGE SCALE GENOMIC DNA]</scope>
    <source>
        <strain evidence="7 8">HHU K3-1</strain>
    </source>
</reference>
<dbReference type="AlphaFoldDB" id="A0A850H138"/>
<gene>
    <name evidence="7" type="ORF">HUV48_11660</name>
</gene>
<name>A0A850H138_9SPHN</name>
<dbReference type="EMBL" id="JABWGV010000004">
    <property type="protein sequence ID" value="NVD45664.1"/>
    <property type="molecule type" value="Genomic_DNA"/>
</dbReference>
<feature type="transmembrane region" description="Helical" evidence="5">
    <location>
        <begin position="230"/>
        <end position="250"/>
    </location>
</feature>
<feature type="transmembrane region" description="Helical" evidence="5">
    <location>
        <begin position="48"/>
        <end position="66"/>
    </location>
</feature>